<evidence type="ECO:0000313" key="2">
    <source>
        <dbReference type="Proteomes" id="UP001493487"/>
    </source>
</evidence>
<dbReference type="EMBL" id="JASKHM010000005">
    <property type="protein sequence ID" value="MEQ4482783.1"/>
    <property type="molecule type" value="Genomic_DNA"/>
</dbReference>
<name>A0ABV1KSC3_9BACL</name>
<protein>
    <recommendedName>
        <fullName evidence="3">Mannose-6-phosphate isomerase</fullName>
    </recommendedName>
</protein>
<dbReference type="RefSeq" id="WP_232185497.1">
    <property type="nucleotide sequence ID" value="NZ_JAIOAP010000005.1"/>
</dbReference>
<dbReference type="InterPro" id="IPR011051">
    <property type="entry name" value="RmlC_Cupin_sf"/>
</dbReference>
<accession>A0ABV1KSC3</accession>
<dbReference type="InterPro" id="IPR014710">
    <property type="entry name" value="RmlC-like_jellyroll"/>
</dbReference>
<dbReference type="Proteomes" id="UP001493487">
    <property type="component" value="Unassembled WGS sequence"/>
</dbReference>
<evidence type="ECO:0000313" key="1">
    <source>
        <dbReference type="EMBL" id="MEQ4482783.1"/>
    </source>
</evidence>
<gene>
    <name evidence="1" type="ORF">QJS35_10280</name>
</gene>
<reference evidence="1 2" key="1">
    <citation type="journal article" date="2023" name="Genome Announc.">
        <title>Pan-Genome Analyses of the Genus Cohnella and Proposal of the Novel Species Cohnella silvisoli sp. nov., Isolated from Forest Soil.</title>
        <authorList>
            <person name="Wang C."/>
            <person name="Mao L."/>
            <person name="Bao G."/>
            <person name="Zhu H."/>
        </authorList>
    </citation>
    <scope>NUCLEOTIDE SEQUENCE [LARGE SCALE GENOMIC DNA]</scope>
    <source>
        <strain evidence="1 2">NL03-T5-1</strain>
    </source>
</reference>
<dbReference type="SUPFAM" id="SSF51182">
    <property type="entry name" value="RmlC-like cupins"/>
    <property type="match status" value="1"/>
</dbReference>
<keyword evidence="2" id="KW-1185">Reference proteome</keyword>
<sequence>MAQNSVIHETYERNQGILRLKPVFVPRRFAKAGRRLRLHPDDYYALGTVRGSIKERWFASVIPAMNGPLAPPDEGMSYVAADDDASTAFLLKEAVEELGAKLIGKQLYEKYGTWPMYAKFFDFETPLFHHLHLNDAAASLVGRIGKPEAYYFPPQLNNHMGAFPVTYFGYDPDVTREEVRERLLRYEDGDNRITELSRAYRIELGTGWYTPPGVVHAPGSVLTYEPQWNSDVNSVHENIVMGEVYPYDFLAENCPADSKRDIEYIMSLMDWDKNTDPHYKKNYFRPPLVCAHSNEQFTEKWITYGNEYIGAKELTIEPGQTVIIRDSAAYGTVLIQGHGRIGVHQAEAAVMLRFGQMSGDEFFVSEPAAQEGVVITNDSKWEPMVFLKHFGPNHTEMP</sequence>
<organism evidence="1 2">
    <name type="scientific">Cohnella silvisoli</name>
    <dbReference type="NCBI Taxonomy" id="2873699"/>
    <lineage>
        <taxon>Bacteria</taxon>
        <taxon>Bacillati</taxon>
        <taxon>Bacillota</taxon>
        <taxon>Bacilli</taxon>
        <taxon>Bacillales</taxon>
        <taxon>Paenibacillaceae</taxon>
        <taxon>Cohnella</taxon>
    </lineage>
</organism>
<proteinExistence type="predicted"/>
<dbReference type="Gene3D" id="2.60.120.10">
    <property type="entry name" value="Jelly Rolls"/>
    <property type="match status" value="1"/>
</dbReference>
<evidence type="ECO:0008006" key="3">
    <source>
        <dbReference type="Google" id="ProtNLM"/>
    </source>
</evidence>
<comment type="caution">
    <text evidence="1">The sequence shown here is derived from an EMBL/GenBank/DDBJ whole genome shotgun (WGS) entry which is preliminary data.</text>
</comment>